<name>A0A1B6J844_9HEMI</name>
<keyword evidence="15" id="KW-0325">Glycoprotein</keyword>
<keyword evidence="9" id="KW-0735">Signal-anchor</keyword>
<evidence type="ECO:0000256" key="18">
    <source>
        <dbReference type="SAM" id="Phobius"/>
    </source>
</evidence>
<accession>A0A1B6J844</accession>
<keyword evidence="14" id="KW-1015">Disulfide bond</keyword>
<evidence type="ECO:0000256" key="13">
    <source>
        <dbReference type="ARBA" id="ARBA00023136"/>
    </source>
</evidence>
<sequence>MYGSMGYIDHKDKDVLVPRFRPTMADKLKEQYYSPPPKLGKWEGFKIFLWNSETKQFLGRTAGSWAKILLFYCCFYACLIGFFSAMLAIFYQTLDMKVPKWQLDSSLIGSNPGLGFRPMPPESHVESTLVWFKKTDSQNLNIWINKIDEFLQPYRNVSVGGNVVTCNYNNPPPEGKVCFVDINEWEPCTKEKGYSYNRGTPCIFLKLNKIFNWMPQYYTGVGELPEKMPQDLKNHIQAEHLNDQASLNTVWVSCEGENPADVENIGSIQYFPKRGFPGYFFPYKNQEGYLSPVIAIWFEAPTTGVLVNIECKAWAKNIMHDRMERRGSVHFELMVD</sequence>
<dbReference type="InterPro" id="IPR000402">
    <property type="entry name" value="Na/K_ATPase_sub_beta"/>
</dbReference>
<keyword evidence="4" id="KW-1003">Cell membrane</keyword>
<dbReference type="PANTHER" id="PTHR11523:SF28">
    <property type="entry name" value="NA_K-ATPASE BETA SUBUNIT ISOFORM 4-RELATED"/>
    <property type="match status" value="1"/>
</dbReference>
<protein>
    <recommendedName>
        <fullName evidence="20">Sodium/potassium-transporting ATPase subunit beta</fullName>
    </recommendedName>
</protein>
<dbReference type="GO" id="GO:1990573">
    <property type="term" value="P:potassium ion import across plasma membrane"/>
    <property type="evidence" value="ECO:0007669"/>
    <property type="project" value="TreeGrafter"/>
</dbReference>
<keyword evidence="11" id="KW-0915">Sodium</keyword>
<comment type="similarity">
    <text evidence="2">Belongs to the X(+)/potassium ATPases subunit beta family.</text>
</comment>
<keyword evidence="16" id="KW-0739">Sodium transport</keyword>
<evidence type="ECO:0000256" key="10">
    <source>
        <dbReference type="ARBA" id="ARBA00022989"/>
    </source>
</evidence>
<dbReference type="AlphaFoldDB" id="A0A1B6J844"/>
<comment type="subcellular location">
    <subcellularLocation>
        <location evidence="1">Cell membrane</location>
        <topology evidence="1">Single-pass type II membrane protein</topology>
    </subcellularLocation>
</comment>
<evidence type="ECO:0000256" key="11">
    <source>
        <dbReference type="ARBA" id="ARBA00023053"/>
    </source>
</evidence>
<evidence type="ECO:0000256" key="6">
    <source>
        <dbReference type="ARBA" id="ARBA00022607"/>
    </source>
</evidence>
<evidence type="ECO:0000256" key="15">
    <source>
        <dbReference type="ARBA" id="ARBA00023180"/>
    </source>
</evidence>
<dbReference type="InterPro" id="IPR038702">
    <property type="entry name" value="Na/K_ATPase_sub_beta_sf"/>
</dbReference>
<evidence type="ECO:0000256" key="1">
    <source>
        <dbReference type="ARBA" id="ARBA00004401"/>
    </source>
</evidence>
<keyword evidence="13 18" id="KW-0472">Membrane</keyword>
<dbReference type="FunFam" id="2.60.40.1660:FF:000004">
    <property type="entry name" value="sodium/potassium-transporting ATPase subunit beta-2"/>
    <property type="match status" value="1"/>
</dbReference>
<evidence type="ECO:0000256" key="3">
    <source>
        <dbReference type="ARBA" id="ARBA00022448"/>
    </source>
</evidence>
<comment type="function">
    <text evidence="17">This is the non-catalytic component of the active enzyme, which catalyzes the hydrolysis of ATP coupled with the exchange of Na(+) and K(+) ions across the plasma membrane. The beta subunit regulates, through assembly of alpha/beta heterodimers, the number of sodium pumps transported to the plasma membrane.</text>
</comment>
<dbReference type="Gene3D" id="2.60.40.1660">
    <property type="entry name" value="Na, k-atpase alpha subunit"/>
    <property type="match status" value="1"/>
</dbReference>
<evidence type="ECO:0000256" key="4">
    <source>
        <dbReference type="ARBA" id="ARBA00022475"/>
    </source>
</evidence>
<dbReference type="GO" id="GO:0030007">
    <property type="term" value="P:intracellular potassium ion homeostasis"/>
    <property type="evidence" value="ECO:0007669"/>
    <property type="project" value="TreeGrafter"/>
</dbReference>
<proteinExistence type="inferred from homology"/>
<dbReference type="PROSITE" id="PS00390">
    <property type="entry name" value="ATPASE_NA_K_BETA_1"/>
    <property type="match status" value="1"/>
</dbReference>
<evidence type="ECO:0000313" key="19">
    <source>
        <dbReference type="EMBL" id="JAS95347.1"/>
    </source>
</evidence>
<keyword evidence="6" id="KW-0740">Sodium/potassium transport</keyword>
<gene>
    <name evidence="19" type="ORF">g.30489</name>
</gene>
<organism evidence="19">
    <name type="scientific">Homalodisca liturata</name>
    <dbReference type="NCBI Taxonomy" id="320908"/>
    <lineage>
        <taxon>Eukaryota</taxon>
        <taxon>Metazoa</taxon>
        <taxon>Ecdysozoa</taxon>
        <taxon>Arthropoda</taxon>
        <taxon>Hexapoda</taxon>
        <taxon>Insecta</taxon>
        <taxon>Pterygota</taxon>
        <taxon>Neoptera</taxon>
        <taxon>Paraneoptera</taxon>
        <taxon>Hemiptera</taxon>
        <taxon>Auchenorrhyncha</taxon>
        <taxon>Membracoidea</taxon>
        <taxon>Cicadellidae</taxon>
        <taxon>Cicadellinae</taxon>
        <taxon>Proconiini</taxon>
        <taxon>Homalodisca</taxon>
    </lineage>
</organism>
<dbReference type="GO" id="GO:0006883">
    <property type="term" value="P:intracellular sodium ion homeostasis"/>
    <property type="evidence" value="ECO:0007669"/>
    <property type="project" value="TreeGrafter"/>
</dbReference>
<evidence type="ECO:0000256" key="17">
    <source>
        <dbReference type="ARBA" id="ARBA00025540"/>
    </source>
</evidence>
<evidence type="ECO:0000256" key="12">
    <source>
        <dbReference type="ARBA" id="ARBA00023065"/>
    </source>
</evidence>
<dbReference type="Pfam" id="PF00287">
    <property type="entry name" value="Na_K-ATPase"/>
    <property type="match status" value="1"/>
</dbReference>
<evidence type="ECO:0000256" key="5">
    <source>
        <dbReference type="ARBA" id="ARBA00022538"/>
    </source>
</evidence>
<evidence type="ECO:0008006" key="20">
    <source>
        <dbReference type="Google" id="ProtNLM"/>
    </source>
</evidence>
<evidence type="ECO:0000256" key="16">
    <source>
        <dbReference type="ARBA" id="ARBA00023201"/>
    </source>
</evidence>
<reference evidence="19" key="1">
    <citation type="submission" date="2015-11" db="EMBL/GenBank/DDBJ databases">
        <title>De novo transcriptome assembly of four potential Pierce s Disease insect vectors from Arizona vineyards.</title>
        <authorList>
            <person name="Tassone E.E."/>
        </authorList>
    </citation>
    <scope>NUCLEOTIDE SEQUENCE</scope>
</reference>
<evidence type="ECO:0000256" key="14">
    <source>
        <dbReference type="ARBA" id="ARBA00023157"/>
    </source>
</evidence>
<keyword evidence="10 18" id="KW-1133">Transmembrane helix</keyword>
<dbReference type="GO" id="GO:0005890">
    <property type="term" value="C:sodium:potassium-exchanging ATPase complex"/>
    <property type="evidence" value="ECO:0007669"/>
    <property type="project" value="InterPro"/>
</dbReference>
<keyword evidence="8" id="KW-0630">Potassium</keyword>
<dbReference type="GO" id="GO:0001671">
    <property type="term" value="F:ATPase activator activity"/>
    <property type="evidence" value="ECO:0007669"/>
    <property type="project" value="TreeGrafter"/>
</dbReference>
<dbReference type="GO" id="GO:0036376">
    <property type="term" value="P:sodium ion export across plasma membrane"/>
    <property type="evidence" value="ECO:0007669"/>
    <property type="project" value="TreeGrafter"/>
</dbReference>
<keyword evidence="12" id="KW-0406">Ion transport</keyword>
<evidence type="ECO:0000256" key="9">
    <source>
        <dbReference type="ARBA" id="ARBA00022968"/>
    </source>
</evidence>
<evidence type="ECO:0000256" key="7">
    <source>
        <dbReference type="ARBA" id="ARBA00022692"/>
    </source>
</evidence>
<keyword evidence="3" id="KW-0813">Transport</keyword>
<dbReference type="PANTHER" id="PTHR11523">
    <property type="entry name" value="SODIUM/POTASSIUM-DEPENDENT ATPASE BETA SUBUNIT"/>
    <property type="match status" value="1"/>
</dbReference>
<feature type="transmembrane region" description="Helical" evidence="18">
    <location>
        <begin position="69"/>
        <end position="91"/>
    </location>
</feature>
<dbReference type="EMBL" id="GECU01012359">
    <property type="protein sequence ID" value="JAS95347.1"/>
    <property type="molecule type" value="Transcribed_RNA"/>
</dbReference>
<keyword evidence="5" id="KW-0633">Potassium transport</keyword>
<evidence type="ECO:0000256" key="8">
    <source>
        <dbReference type="ARBA" id="ARBA00022958"/>
    </source>
</evidence>
<evidence type="ECO:0000256" key="2">
    <source>
        <dbReference type="ARBA" id="ARBA00005876"/>
    </source>
</evidence>
<keyword evidence="7 18" id="KW-0812">Transmembrane</keyword>